<accession>Q5KIT5</accession>
<organism evidence="2 3">
    <name type="scientific">Cryptococcus deneoformans (strain JEC21 / ATCC MYA-565)</name>
    <name type="common">Cryptococcus neoformans var. neoformans serotype D</name>
    <dbReference type="NCBI Taxonomy" id="214684"/>
    <lineage>
        <taxon>Eukaryota</taxon>
        <taxon>Fungi</taxon>
        <taxon>Dikarya</taxon>
        <taxon>Basidiomycota</taxon>
        <taxon>Agaricomycotina</taxon>
        <taxon>Tremellomycetes</taxon>
        <taxon>Tremellales</taxon>
        <taxon>Cryptococcaceae</taxon>
        <taxon>Cryptococcus</taxon>
        <taxon>Cryptococcus neoformans species complex</taxon>
    </lineage>
</organism>
<dbReference type="RefSeq" id="XP_570250.1">
    <property type="nucleotide sequence ID" value="XM_570250.2"/>
</dbReference>
<dbReference type="OMA" id="MMIGRIP"/>
<feature type="region of interest" description="Disordered" evidence="1">
    <location>
        <begin position="84"/>
        <end position="115"/>
    </location>
</feature>
<evidence type="ECO:0000313" key="3">
    <source>
        <dbReference type="Proteomes" id="UP000002149"/>
    </source>
</evidence>
<dbReference type="VEuPathDB" id="FungiDB:CND01820"/>
<dbReference type="InParanoid" id="Q5KIT5"/>
<dbReference type="EMBL" id="AE017344">
    <property type="protein sequence ID" value="AAW42943.1"/>
    <property type="molecule type" value="Genomic_DNA"/>
</dbReference>
<proteinExistence type="predicted"/>
<keyword evidence="3" id="KW-1185">Reference proteome</keyword>
<dbReference type="STRING" id="214684.Q5KIT5"/>
<gene>
    <name evidence="2" type="ordered locus">CND01820</name>
</gene>
<sequence length="423" mass="45949">MRSHNGHVFIRRSIETTNNGKYHCMPRYIKASHSSLPPPLLRSQYFLPTQHTTTTTVMFRQTSIRLASTATPARAVLRPKAAIRPSQPRYNGLRSVRRTYATDVPPPSQPSGGNGGSNGPMFLVLAAIVGLGAGGYYYLKPVRDVATITNQSINSMKDNASSLSDLAGYAKSMLPPGAFALYSHLSKQEGGINGFLSSLKDKDLKEVLEELKKAGGDDIKRIVEKVQKKVDEAKGNVEKVDWKGLAQDLKDELPESSQRVVDMMIGRIPDKAELENLVKKAKSIGDDQLKQFEEAANKVWQKVEQAKKDGKGQADALLTGLKEAAPADVDSLIKQLKDVAKKAGLPADTTEAWLKSKVEDGKVDADGLAKQVEGKLKTAAKFIPGEPKDLVQQIEQVSPSLAKLVSQALQQAGVSDEKGNKKV</sequence>
<dbReference type="Proteomes" id="UP000002149">
    <property type="component" value="Chromosome 4"/>
</dbReference>
<dbReference type="GeneID" id="3257298"/>
<evidence type="ECO:0000313" key="2">
    <source>
        <dbReference type="EMBL" id="AAW42943.1"/>
    </source>
</evidence>
<protein>
    <submittedName>
        <fullName evidence="2">Uncharacterized protein</fullName>
    </submittedName>
</protein>
<evidence type="ECO:0000256" key="1">
    <source>
        <dbReference type="SAM" id="MobiDB-lite"/>
    </source>
</evidence>
<reference evidence="2 3" key="1">
    <citation type="journal article" date="2005" name="Science">
        <title>The genome of the basidiomycetous yeast and human pathogen Cryptococcus neoformans.</title>
        <authorList>
            <person name="Loftus B.J."/>
            <person name="Fung E."/>
            <person name="Roncaglia P."/>
            <person name="Rowley D."/>
            <person name="Amedeo P."/>
            <person name="Bruno D."/>
            <person name="Vamathevan J."/>
            <person name="Miranda M."/>
            <person name="Anderson I.J."/>
            <person name="Fraser J.A."/>
            <person name="Allen J.E."/>
            <person name="Bosdet I.E."/>
            <person name="Brent M.R."/>
            <person name="Chiu R."/>
            <person name="Doering T.L."/>
            <person name="Donlin M.J."/>
            <person name="D'Souza C.A."/>
            <person name="Fox D.S."/>
            <person name="Grinberg V."/>
            <person name="Fu J."/>
            <person name="Fukushima M."/>
            <person name="Haas B.J."/>
            <person name="Huang J.C."/>
            <person name="Janbon G."/>
            <person name="Jones S.J."/>
            <person name="Koo H.L."/>
            <person name="Krzywinski M.I."/>
            <person name="Kwon-Chung J.K."/>
            <person name="Lengeler K.B."/>
            <person name="Maiti R."/>
            <person name="Marra M.A."/>
            <person name="Marra R.E."/>
            <person name="Mathewson C.A."/>
            <person name="Mitchell T.G."/>
            <person name="Pertea M."/>
            <person name="Riggs F.R."/>
            <person name="Salzberg S.L."/>
            <person name="Schein J.E."/>
            <person name="Shvartsbeyn A."/>
            <person name="Shin H."/>
            <person name="Shumway M."/>
            <person name="Specht C.A."/>
            <person name="Suh B.B."/>
            <person name="Tenney A."/>
            <person name="Utterback T.R."/>
            <person name="Wickes B.L."/>
            <person name="Wortman J.R."/>
            <person name="Wye N.H."/>
            <person name="Kronstad J.W."/>
            <person name="Lodge J.K."/>
            <person name="Heitman J."/>
            <person name="Davis R.W."/>
            <person name="Fraser C.M."/>
            <person name="Hyman R.W."/>
        </authorList>
    </citation>
    <scope>NUCLEOTIDE SEQUENCE [LARGE SCALE GENOMIC DNA]</scope>
    <source>
        <strain evidence="3">JEC21 / ATCC MYA-565</strain>
    </source>
</reference>
<dbReference type="eggNOG" id="ENOG502TBYJ">
    <property type="taxonomic scope" value="Eukaryota"/>
</dbReference>
<dbReference type="KEGG" id="cne:CND01820"/>
<dbReference type="OrthoDB" id="2562097at2759"/>
<dbReference type="HOGENOM" id="CLU_756539_0_0_1"/>
<dbReference type="PaxDb" id="214684-Q5KIT5"/>
<name>Q5KIT5_CRYD1</name>
<dbReference type="AlphaFoldDB" id="Q5KIT5"/>